<dbReference type="AlphaFoldDB" id="A0A7I7M8B2"/>
<dbReference type="KEGG" id="mpsc:MPSYJ_19290"/>
<dbReference type="EMBL" id="AP022574">
    <property type="protein sequence ID" value="BBX68468.1"/>
    <property type="molecule type" value="Genomic_DNA"/>
</dbReference>
<dbReference type="PANTHER" id="PTHR33495">
    <property type="entry name" value="ANTI-SIGMA FACTOR ANTAGONIST TM_1081-RELATED-RELATED"/>
    <property type="match status" value="1"/>
</dbReference>
<evidence type="ECO:0000256" key="2">
    <source>
        <dbReference type="RuleBase" id="RU003749"/>
    </source>
</evidence>
<evidence type="ECO:0000313" key="4">
    <source>
        <dbReference type="EMBL" id="BBX68468.1"/>
    </source>
</evidence>
<dbReference type="CDD" id="cd07043">
    <property type="entry name" value="STAS_anti-anti-sigma_factors"/>
    <property type="match status" value="1"/>
</dbReference>
<dbReference type="PANTHER" id="PTHR33495:SF13">
    <property type="entry name" value="ANTI-SIGMA-F FACTOR ANTAGONIST RSFB"/>
    <property type="match status" value="1"/>
</dbReference>
<organism evidence="4 5">
    <name type="scientific">Mycolicibacterium psychrotolerans</name>
    <dbReference type="NCBI Taxonomy" id="216929"/>
    <lineage>
        <taxon>Bacteria</taxon>
        <taxon>Bacillati</taxon>
        <taxon>Actinomycetota</taxon>
        <taxon>Actinomycetes</taxon>
        <taxon>Mycobacteriales</taxon>
        <taxon>Mycobacteriaceae</taxon>
        <taxon>Mycolicibacterium</taxon>
    </lineage>
</organism>
<dbReference type="InterPro" id="IPR036513">
    <property type="entry name" value="STAS_dom_sf"/>
</dbReference>
<evidence type="ECO:0000259" key="3">
    <source>
        <dbReference type="PROSITE" id="PS50801"/>
    </source>
</evidence>
<proteinExistence type="inferred from homology"/>
<evidence type="ECO:0000256" key="1">
    <source>
        <dbReference type="ARBA" id="ARBA00009013"/>
    </source>
</evidence>
<dbReference type="InterPro" id="IPR003658">
    <property type="entry name" value="Anti-sigma_ant"/>
</dbReference>
<dbReference type="Gene3D" id="3.30.750.24">
    <property type="entry name" value="STAS domain"/>
    <property type="match status" value="1"/>
</dbReference>
<gene>
    <name evidence="4" type="primary">rsfB_1</name>
    <name evidence="4" type="ORF">MPSYJ_19290</name>
</gene>
<sequence length="133" mass="14001">MIVVSDETTQADGHTALPSDRLFALDAIPMDGVVVLAARGEVDLTTAPVLADAIASHLAAAPYGLIVDLSNVDFLASAGMTVLLEGHQSARRSEKRFGVVADGRGTSRPMKLMGLDRELSLHATLSDALSDFR</sequence>
<keyword evidence="5" id="KW-1185">Reference proteome</keyword>
<dbReference type="Pfam" id="PF13466">
    <property type="entry name" value="STAS_2"/>
    <property type="match status" value="1"/>
</dbReference>
<dbReference type="Proteomes" id="UP000466514">
    <property type="component" value="Chromosome"/>
</dbReference>
<dbReference type="InterPro" id="IPR058548">
    <property type="entry name" value="MlaB-like_STAS"/>
</dbReference>
<dbReference type="GO" id="GO:0043856">
    <property type="term" value="F:anti-sigma factor antagonist activity"/>
    <property type="evidence" value="ECO:0007669"/>
    <property type="project" value="InterPro"/>
</dbReference>
<feature type="domain" description="STAS" evidence="3">
    <location>
        <begin position="23"/>
        <end position="132"/>
    </location>
</feature>
<dbReference type="SUPFAM" id="SSF52091">
    <property type="entry name" value="SpoIIaa-like"/>
    <property type="match status" value="1"/>
</dbReference>
<accession>A0A7I7M8B2</accession>
<protein>
    <recommendedName>
        <fullName evidence="2">Anti-sigma factor antagonist</fullName>
    </recommendedName>
</protein>
<dbReference type="PROSITE" id="PS50801">
    <property type="entry name" value="STAS"/>
    <property type="match status" value="1"/>
</dbReference>
<dbReference type="InterPro" id="IPR002645">
    <property type="entry name" value="STAS_dom"/>
</dbReference>
<comment type="similarity">
    <text evidence="1 2">Belongs to the anti-sigma-factor antagonist family.</text>
</comment>
<name>A0A7I7M8B2_9MYCO</name>
<reference evidence="4 5" key="1">
    <citation type="journal article" date="2019" name="Emerg. Microbes Infect.">
        <title>Comprehensive subspecies identification of 175 nontuberculous mycobacteria species based on 7547 genomic profiles.</title>
        <authorList>
            <person name="Matsumoto Y."/>
            <person name="Kinjo T."/>
            <person name="Motooka D."/>
            <person name="Nabeya D."/>
            <person name="Jung N."/>
            <person name="Uechi K."/>
            <person name="Horii T."/>
            <person name="Iida T."/>
            <person name="Fujita J."/>
            <person name="Nakamura S."/>
        </authorList>
    </citation>
    <scope>NUCLEOTIDE SEQUENCE [LARGE SCALE GENOMIC DNA]</scope>
    <source>
        <strain evidence="4 5">JCM 13323</strain>
    </source>
</reference>
<evidence type="ECO:0000313" key="5">
    <source>
        <dbReference type="Proteomes" id="UP000466514"/>
    </source>
</evidence>
<dbReference type="NCBIfam" id="TIGR00377">
    <property type="entry name" value="ant_ant_sig"/>
    <property type="match status" value="1"/>
</dbReference>